<dbReference type="EMBL" id="MH591083">
    <property type="protein sequence ID" value="AYC63914.1"/>
    <property type="molecule type" value="Genomic_DNA"/>
</dbReference>
<protein>
    <recommendedName>
        <fullName evidence="3">Group II intron maturase-specific domain-containing protein</fullName>
    </recommendedName>
</protein>
<name>A0A386AX31_9CHLO</name>
<gene>
    <name evidence="2" type="primary">orf516</name>
</gene>
<keyword evidence="1" id="KW-1133">Transmembrane helix</keyword>
<keyword evidence="1" id="KW-0472">Membrane</keyword>
<reference evidence="2" key="1">
    <citation type="submission" date="2018-07" db="EMBL/GenBank/DDBJ databases">
        <authorList>
            <person name="Quirk P.G."/>
            <person name="Krulwich T.A."/>
        </authorList>
    </citation>
    <scope>NUCLEOTIDE SEQUENCE</scope>
</reference>
<accession>A0A386AX31</accession>
<evidence type="ECO:0000313" key="2">
    <source>
        <dbReference type="EMBL" id="AYC63914.1"/>
    </source>
</evidence>
<geneLocation type="chloroplast" evidence="2"/>
<organism evidence="2">
    <name type="scientific">Flabellia petiolata</name>
    <dbReference type="NCBI Taxonomy" id="189428"/>
    <lineage>
        <taxon>Eukaryota</taxon>
        <taxon>Viridiplantae</taxon>
        <taxon>Chlorophyta</taxon>
        <taxon>core chlorophytes</taxon>
        <taxon>Ulvophyceae</taxon>
        <taxon>TCBD clade</taxon>
        <taxon>Bryopsidales</taxon>
        <taxon>Halimedineae</taxon>
        <taxon>Halimedaceae</taxon>
        <taxon>Udoteae</taxon>
        <taxon>Flabellia</taxon>
    </lineage>
</organism>
<sequence length="516" mass="60847">MEVPLILIKFFLKTIILFLMKISWLIAYNKLLKIQKNIKYSEKKNARLCRNLQRLLIRSRSIQLLLINEIIKITSGVCVYKQKKQLIFTTKNIHPTALKRPRAKAPRWALGHVRCPEFVVNDIQKLNITKTKYRQFLKEQIIIKLWILALLPMLDNNKSLTYQTSLQIHKTFRLYLKKPFVKYVLFCKLSNFFSEKNKYWIMSNILIEKKFLFNWLRYKNKINPLESILKKLITLHLMNSLVYPFGEESLSRNLRFLEYNDILIIFLKKKLNIKYLNNFIKFYGLNLQFYLLENLENGINFLGWRFGPRCAEAPSWPTVGTLLLPTLAPFELAHGGRLAHSGKRLPTPQCAKAALKRLPTVGALARGARSPKASAASVTSNPNTLKRHLSISNKSLYNNKKEIKKYLKISKNQPIDKVIYGLNIKISALKRHGGLTKRSKINNYLFWQIWCWLKKRHKNKNSKWLYNRYWINSNPKEWIFASNNETLVLVKRPRKRDLLTKLVDFLFLQIKLVKTQ</sequence>
<feature type="transmembrane region" description="Helical" evidence="1">
    <location>
        <begin position="6"/>
        <end position="27"/>
    </location>
</feature>
<proteinExistence type="predicted"/>
<dbReference type="AlphaFoldDB" id="A0A386AX31"/>
<reference evidence="2" key="2">
    <citation type="journal article" date="2019" name="Mol. Phylogenet. Evol.">
        <title>Reassessment of the classification of bryopsidales (chlorophyta) based on chloroplast phylogenomic analyses.</title>
        <authorList>
            <person name="Cremen M.C."/>
            <person name="Leliaert F."/>
            <person name="West J."/>
            <person name="Lam D.W."/>
            <person name="Shimada S."/>
            <person name="Lopez-Bautista J.M."/>
            <person name="Verbruggen H."/>
        </authorList>
    </citation>
    <scope>NUCLEOTIDE SEQUENCE</scope>
</reference>
<keyword evidence="2" id="KW-0934">Plastid</keyword>
<evidence type="ECO:0000256" key="1">
    <source>
        <dbReference type="SAM" id="Phobius"/>
    </source>
</evidence>
<keyword evidence="1" id="KW-0812">Transmembrane</keyword>
<keyword evidence="2" id="KW-0150">Chloroplast</keyword>
<evidence type="ECO:0008006" key="3">
    <source>
        <dbReference type="Google" id="ProtNLM"/>
    </source>
</evidence>